<reference evidence="1 2" key="1">
    <citation type="submission" date="2016-08" db="EMBL/GenBank/DDBJ databases">
        <authorList>
            <person name="Seilhamer J.J."/>
        </authorList>
    </citation>
    <scope>NUCLEOTIDE SEQUENCE [LARGE SCALE GENOMIC DNA]</scope>
    <source>
        <strain evidence="1 2">DX4</strain>
    </source>
</reference>
<gene>
    <name evidence="1" type="ORF">BFS30_01795</name>
</gene>
<dbReference type="Proteomes" id="UP000094313">
    <property type="component" value="Chromosome"/>
</dbReference>
<evidence type="ECO:0000313" key="1">
    <source>
        <dbReference type="EMBL" id="AOM80581.1"/>
    </source>
</evidence>
<sequence length="79" mass="9044">MKNNVVILKEERDDLQTFILLFEPSKYKKLKNGIEVRGQPNLEMNVAAAKALIIHLKLNLMVISNAIMASYRAFEVNKL</sequence>
<protein>
    <submittedName>
        <fullName evidence="1">Uncharacterized protein</fullName>
    </submittedName>
</protein>
<dbReference type="KEGG" id="psty:BFS30_01795"/>
<dbReference type="RefSeq" id="WP_069382239.1">
    <property type="nucleotide sequence ID" value="NZ_CP017141.1"/>
</dbReference>
<proteinExistence type="predicted"/>
<keyword evidence="2" id="KW-1185">Reference proteome</keyword>
<name>A0A1D7QPQ9_9SPHI</name>
<organism evidence="1 2">
    <name type="scientific">Pedobacter steynii</name>
    <dbReference type="NCBI Taxonomy" id="430522"/>
    <lineage>
        <taxon>Bacteria</taxon>
        <taxon>Pseudomonadati</taxon>
        <taxon>Bacteroidota</taxon>
        <taxon>Sphingobacteriia</taxon>
        <taxon>Sphingobacteriales</taxon>
        <taxon>Sphingobacteriaceae</taxon>
        <taxon>Pedobacter</taxon>
    </lineage>
</organism>
<dbReference type="OrthoDB" id="771317at2"/>
<accession>A0A1D7QPQ9</accession>
<dbReference type="EMBL" id="CP017141">
    <property type="protein sequence ID" value="AOM80581.1"/>
    <property type="molecule type" value="Genomic_DNA"/>
</dbReference>
<evidence type="ECO:0000313" key="2">
    <source>
        <dbReference type="Proteomes" id="UP000094313"/>
    </source>
</evidence>
<dbReference type="AlphaFoldDB" id="A0A1D7QPQ9"/>